<dbReference type="SUPFAM" id="SSF52096">
    <property type="entry name" value="ClpP/crotonase"/>
    <property type="match status" value="1"/>
</dbReference>
<name>A0ABV4MR78_9VIBR</name>
<dbReference type="PANTHER" id="PTHR42987">
    <property type="entry name" value="PEPTIDASE S49"/>
    <property type="match status" value="1"/>
</dbReference>
<reference evidence="6 7" key="1">
    <citation type="journal article" date="2024" name="ISME J.">
        <title>Tailless and filamentous prophages are predominant in marine Vibrio.</title>
        <authorList>
            <person name="Steensen K."/>
            <person name="Seneca J."/>
            <person name="Bartlau N."/>
            <person name="Yu X.A."/>
            <person name="Hussain F.A."/>
            <person name="Polz M.F."/>
        </authorList>
    </citation>
    <scope>NUCLEOTIDE SEQUENCE [LARGE SCALE GENOMIC DNA]</scope>
    <source>
        <strain evidence="6 7">10N.239.312.F12</strain>
    </source>
</reference>
<proteinExistence type="inferred from homology"/>
<organism evidence="6 7">
    <name type="scientific">Vibrio pomeroyi</name>
    <dbReference type="NCBI Taxonomy" id="198832"/>
    <lineage>
        <taxon>Bacteria</taxon>
        <taxon>Pseudomonadati</taxon>
        <taxon>Pseudomonadota</taxon>
        <taxon>Gammaproteobacteria</taxon>
        <taxon>Vibrionales</taxon>
        <taxon>Vibrionaceae</taxon>
        <taxon>Vibrio</taxon>
    </lineage>
</organism>
<evidence type="ECO:0000256" key="4">
    <source>
        <dbReference type="ARBA" id="ARBA00022825"/>
    </source>
</evidence>
<dbReference type="EMBL" id="JBFSSG010000001">
    <property type="protein sequence ID" value="MEZ8719643.1"/>
    <property type="molecule type" value="Genomic_DNA"/>
</dbReference>
<keyword evidence="2" id="KW-0645">Protease</keyword>
<dbReference type="Gene3D" id="3.90.226.10">
    <property type="entry name" value="2-enoyl-CoA Hydratase, Chain A, domain 1"/>
    <property type="match status" value="1"/>
</dbReference>
<evidence type="ECO:0000313" key="6">
    <source>
        <dbReference type="EMBL" id="MEZ8719643.1"/>
    </source>
</evidence>
<evidence type="ECO:0000256" key="3">
    <source>
        <dbReference type="ARBA" id="ARBA00022801"/>
    </source>
</evidence>
<feature type="domain" description="Peptidase S49" evidence="5">
    <location>
        <begin position="136"/>
        <end position="283"/>
    </location>
</feature>
<evidence type="ECO:0000313" key="7">
    <source>
        <dbReference type="Proteomes" id="UP001570071"/>
    </source>
</evidence>
<comment type="similarity">
    <text evidence="1">Belongs to the peptidase S49 family.</text>
</comment>
<dbReference type="InterPro" id="IPR002142">
    <property type="entry name" value="Peptidase_S49"/>
</dbReference>
<comment type="caution">
    <text evidence="6">The sequence shown here is derived from an EMBL/GenBank/DDBJ whole genome shotgun (WGS) entry which is preliminary data.</text>
</comment>
<dbReference type="Proteomes" id="UP001570071">
    <property type="component" value="Unassembled WGS sequence"/>
</dbReference>
<keyword evidence="7" id="KW-1185">Reference proteome</keyword>
<gene>
    <name evidence="6" type="ORF">AB6D66_01095</name>
</gene>
<protein>
    <submittedName>
        <fullName evidence="6">S49 family peptidase</fullName>
    </submittedName>
</protein>
<sequence length="334" mass="36916">MFNLSGRKKKNLPAPKNLTQAIVQESSRHIRLKKWTDGVKTFAIALVAIVSVGITLSDTASESIGPHIAIVPLNGAIETGSKETDGWKVSRVIAEAMEDDNVKAVVIEANSPGGSPADAEHIYKTILSYRTGEEVSKPIYMTVRSVCASACYYIAAAVDEVYAANSSLIGSIGVRMDGWDFQEVMGKVGVKRRVFHAGEHKALLDPFKDVSSEERAFVQDKLLTKLHQQFITAVKNGRGGRLVDDPNLFSGLIWTGEEALQLGLIDGIKTPTEMESYIEQRHGVEKYIYHGRQKFKLSNLFSMDSEDFMDMLASSIYHEFKSDVKNMSEMASFK</sequence>
<dbReference type="Pfam" id="PF01343">
    <property type="entry name" value="Peptidase_S49"/>
    <property type="match status" value="1"/>
</dbReference>
<dbReference type="CDD" id="cd07023">
    <property type="entry name" value="S49_Sppa_N_C"/>
    <property type="match status" value="1"/>
</dbReference>
<dbReference type="InterPro" id="IPR029045">
    <property type="entry name" value="ClpP/crotonase-like_dom_sf"/>
</dbReference>
<evidence type="ECO:0000256" key="1">
    <source>
        <dbReference type="ARBA" id="ARBA00008683"/>
    </source>
</evidence>
<dbReference type="PANTHER" id="PTHR42987:SF8">
    <property type="entry name" value="PROTEINASE"/>
    <property type="match status" value="1"/>
</dbReference>
<dbReference type="Gene3D" id="6.20.330.10">
    <property type="match status" value="1"/>
</dbReference>
<dbReference type="InterPro" id="IPR047272">
    <property type="entry name" value="S49_SppA_C"/>
</dbReference>
<accession>A0ABV4MR78</accession>
<dbReference type="RefSeq" id="WP_269336782.1">
    <property type="nucleotide sequence ID" value="NZ_JBFSSG010000001.1"/>
</dbReference>
<keyword evidence="3" id="KW-0378">Hydrolase</keyword>
<evidence type="ECO:0000256" key="2">
    <source>
        <dbReference type="ARBA" id="ARBA00022670"/>
    </source>
</evidence>
<evidence type="ECO:0000259" key="5">
    <source>
        <dbReference type="Pfam" id="PF01343"/>
    </source>
</evidence>
<keyword evidence="4" id="KW-0720">Serine protease</keyword>